<name>A0A1G1KSL7_9BACT</name>
<organism evidence="9 10">
    <name type="scientific">Candidatus Danuiimicrobium aquiferis</name>
    <dbReference type="NCBI Taxonomy" id="1801832"/>
    <lineage>
        <taxon>Bacteria</taxon>
        <taxon>Pseudomonadati</taxon>
        <taxon>Candidatus Omnitrophota</taxon>
        <taxon>Candidatus Danuiimicrobium</taxon>
    </lineage>
</organism>
<dbReference type="GO" id="GO:0005886">
    <property type="term" value="C:plasma membrane"/>
    <property type="evidence" value="ECO:0007669"/>
    <property type="project" value="UniProtKB-SubCell"/>
</dbReference>
<proteinExistence type="inferred from homology"/>
<protein>
    <recommendedName>
        <fullName evidence="8">MgtC/SapB/SrpB/YhiD N-terminal domain-containing protein</fullName>
    </recommendedName>
</protein>
<dbReference type="Proteomes" id="UP000178187">
    <property type="component" value="Unassembled WGS sequence"/>
</dbReference>
<evidence type="ECO:0000256" key="4">
    <source>
        <dbReference type="ARBA" id="ARBA00022692"/>
    </source>
</evidence>
<keyword evidence="6 7" id="KW-0472">Membrane</keyword>
<keyword evidence="3" id="KW-1003">Cell membrane</keyword>
<evidence type="ECO:0000256" key="6">
    <source>
        <dbReference type="ARBA" id="ARBA00023136"/>
    </source>
</evidence>
<dbReference type="AlphaFoldDB" id="A0A1G1KSL7"/>
<feature type="transmembrane region" description="Helical" evidence="7">
    <location>
        <begin position="38"/>
        <end position="58"/>
    </location>
</feature>
<reference evidence="9 10" key="1">
    <citation type="journal article" date="2016" name="Nat. Commun.">
        <title>Thousands of microbial genomes shed light on interconnected biogeochemical processes in an aquifer system.</title>
        <authorList>
            <person name="Anantharaman K."/>
            <person name="Brown C.T."/>
            <person name="Hug L.A."/>
            <person name="Sharon I."/>
            <person name="Castelle C.J."/>
            <person name="Probst A.J."/>
            <person name="Thomas B.C."/>
            <person name="Singh A."/>
            <person name="Wilkins M.J."/>
            <person name="Karaoz U."/>
            <person name="Brodie E.L."/>
            <person name="Williams K.H."/>
            <person name="Hubbard S.S."/>
            <person name="Banfield J.F."/>
        </authorList>
    </citation>
    <scope>NUCLEOTIDE SEQUENCE [LARGE SCALE GENOMIC DNA]</scope>
</reference>
<evidence type="ECO:0000256" key="5">
    <source>
        <dbReference type="ARBA" id="ARBA00022989"/>
    </source>
</evidence>
<dbReference type="PANTHER" id="PTHR33778:SF1">
    <property type="entry name" value="MAGNESIUM TRANSPORTER YHID-RELATED"/>
    <property type="match status" value="1"/>
</dbReference>
<keyword evidence="4 7" id="KW-0812">Transmembrane</keyword>
<evidence type="ECO:0000313" key="10">
    <source>
        <dbReference type="Proteomes" id="UP000178187"/>
    </source>
</evidence>
<evidence type="ECO:0000256" key="1">
    <source>
        <dbReference type="ARBA" id="ARBA00004651"/>
    </source>
</evidence>
<dbReference type="Pfam" id="PF02308">
    <property type="entry name" value="MgtC"/>
    <property type="match status" value="1"/>
</dbReference>
<evidence type="ECO:0000259" key="8">
    <source>
        <dbReference type="Pfam" id="PF02308"/>
    </source>
</evidence>
<feature type="transmembrane region" description="Helical" evidence="7">
    <location>
        <begin position="70"/>
        <end position="88"/>
    </location>
</feature>
<sequence length="148" mass="15551">MESMATYLEIFARLGIAALFGGLIGFERDLHHKIAGFRTYSVVSLGSALIMLVSLHIFEIYHGLTSVDPGRIAAQVVAGVGFLGAGTIIRDQTHVKGLTTAAGIWLASGIGLACGLGYFGAAAIATVMSLFVLVVFSYIGRKMGSRDV</sequence>
<dbReference type="PRINTS" id="PR01837">
    <property type="entry name" value="MGTCSAPBPROT"/>
</dbReference>
<feature type="transmembrane region" description="Helical" evidence="7">
    <location>
        <begin position="119"/>
        <end position="139"/>
    </location>
</feature>
<comment type="subcellular location">
    <subcellularLocation>
        <location evidence="1">Cell membrane</location>
        <topology evidence="1">Multi-pass membrane protein</topology>
    </subcellularLocation>
</comment>
<comment type="similarity">
    <text evidence="2">Belongs to the MgtC/SapB family.</text>
</comment>
<gene>
    <name evidence="9" type="ORF">A3G33_03880</name>
</gene>
<evidence type="ECO:0000256" key="3">
    <source>
        <dbReference type="ARBA" id="ARBA00022475"/>
    </source>
</evidence>
<feature type="transmembrane region" description="Helical" evidence="7">
    <location>
        <begin position="6"/>
        <end position="26"/>
    </location>
</feature>
<dbReference type="InterPro" id="IPR003416">
    <property type="entry name" value="MgtC/SapB/SrpB/YhiD_fam"/>
</dbReference>
<dbReference type="PANTHER" id="PTHR33778">
    <property type="entry name" value="PROTEIN MGTC"/>
    <property type="match status" value="1"/>
</dbReference>
<evidence type="ECO:0000256" key="2">
    <source>
        <dbReference type="ARBA" id="ARBA00009298"/>
    </source>
</evidence>
<evidence type="ECO:0000313" key="9">
    <source>
        <dbReference type="EMBL" id="OGW95918.1"/>
    </source>
</evidence>
<dbReference type="EMBL" id="MHFR01000056">
    <property type="protein sequence ID" value="OGW95918.1"/>
    <property type="molecule type" value="Genomic_DNA"/>
</dbReference>
<keyword evidence="5 7" id="KW-1133">Transmembrane helix</keyword>
<dbReference type="InterPro" id="IPR049177">
    <property type="entry name" value="MgtC_SapB_SrpB_YhiD_N"/>
</dbReference>
<accession>A0A1G1KSL7</accession>
<feature type="domain" description="MgtC/SapB/SrpB/YhiD N-terminal" evidence="8">
    <location>
        <begin position="14"/>
        <end position="140"/>
    </location>
</feature>
<feature type="transmembrane region" description="Helical" evidence="7">
    <location>
        <begin position="95"/>
        <end position="113"/>
    </location>
</feature>
<evidence type="ECO:0000256" key="7">
    <source>
        <dbReference type="SAM" id="Phobius"/>
    </source>
</evidence>
<comment type="caution">
    <text evidence="9">The sequence shown here is derived from an EMBL/GenBank/DDBJ whole genome shotgun (WGS) entry which is preliminary data.</text>
</comment>